<proteinExistence type="predicted"/>
<evidence type="ECO:0000313" key="3">
    <source>
        <dbReference type="Proteomes" id="UP000838686"/>
    </source>
</evidence>
<comment type="caution">
    <text evidence="2">The sequence shown here is derived from an EMBL/GenBank/DDBJ whole genome shotgun (WGS) entry which is preliminary data.</text>
</comment>
<dbReference type="RefSeq" id="WP_236344314.1">
    <property type="nucleotide sequence ID" value="NZ_CAKMMF010000024.1"/>
</dbReference>
<sequence>MFNERLRFIVIVVLVVLCSACSTTEEIKPIPQETENNLGENPPTSTTESKTYTETLTTNLKVDAVLDIPDEKNIPLLEVNDHVFDENKLAAVLLESKGAVKKENESEVVFTYKDNKLRISKESSSFNFVTTMGDHASTLINNMSDKMDASFKLEELDSIKKSKAVEQVAAVFGQLELTPHLPSKVYALDHHTLQQEQDLLMQDENFKFYVDLGKTKVRETWNKDDESYYMIFSIDMHGLPIASTGYTLRSSEVEVPSSEVRVVFSKRGIESFEIVGSIYAEQGSKVAPSSLISMEQALDSLKEKYDAIILKDELTVTRISIVYVPVFISSNVDSKTGVLFDKKMEMVPAWYFNIDRKYSKGDHINTEPVVVRINAITGEEIL</sequence>
<feature type="region of interest" description="Disordered" evidence="1">
    <location>
        <begin position="31"/>
        <end position="50"/>
    </location>
</feature>
<reference evidence="2" key="1">
    <citation type="submission" date="2022-01" db="EMBL/GenBank/DDBJ databases">
        <authorList>
            <person name="Criscuolo A."/>
        </authorList>
    </citation>
    <scope>NUCLEOTIDE SEQUENCE</scope>
    <source>
        <strain evidence="2">CIP111893</strain>
    </source>
</reference>
<evidence type="ECO:0000313" key="2">
    <source>
        <dbReference type="EMBL" id="CAH1215437.1"/>
    </source>
</evidence>
<accession>A0ABN8GY35</accession>
<keyword evidence="3" id="KW-1185">Reference proteome</keyword>
<gene>
    <name evidence="2" type="ORF">PAECIP111893_03969</name>
</gene>
<dbReference type="Proteomes" id="UP000838686">
    <property type="component" value="Unassembled WGS sequence"/>
</dbReference>
<evidence type="ECO:0000256" key="1">
    <source>
        <dbReference type="SAM" id="MobiDB-lite"/>
    </source>
</evidence>
<organism evidence="2 3">
    <name type="scientific">Paenibacillus plantiphilus</name>
    <dbReference type="NCBI Taxonomy" id="2905650"/>
    <lineage>
        <taxon>Bacteria</taxon>
        <taxon>Bacillati</taxon>
        <taxon>Bacillota</taxon>
        <taxon>Bacilli</taxon>
        <taxon>Bacillales</taxon>
        <taxon>Paenibacillaceae</taxon>
        <taxon>Paenibacillus</taxon>
    </lineage>
</organism>
<evidence type="ECO:0008006" key="4">
    <source>
        <dbReference type="Google" id="ProtNLM"/>
    </source>
</evidence>
<feature type="compositionally biased region" description="Polar residues" evidence="1">
    <location>
        <begin position="33"/>
        <end position="43"/>
    </location>
</feature>
<name>A0ABN8GY35_9BACL</name>
<dbReference type="EMBL" id="CAKMMF010000024">
    <property type="protein sequence ID" value="CAH1215437.1"/>
    <property type="molecule type" value="Genomic_DNA"/>
</dbReference>
<protein>
    <recommendedName>
        <fullName evidence="4">Lipoprotein</fullName>
    </recommendedName>
</protein>